<dbReference type="PANTHER" id="PTHR43877:SF1">
    <property type="entry name" value="ACETYLTRANSFERASE"/>
    <property type="match status" value="1"/>
</dbReference>
<evidence type="ECO:0000313" key="4">
    <source>
        <dbReference type="EMBL" id="EOM77178.1"/>
    </source>
</evidence>
<evidence type="ECO:0000256" key="2">
    <source>
        <dbReference type="ARBA" id="ARBA00023315"/>
    </source>
</evidence>
<reference evidence="4 5" key="1">
    <citation type="journal article" date="2013" name="Genome Announc.">
        <title>Draft Genome Sequence of Rhodococcus rhodnii Strain LMG5362, a Symbiont of Rhodnius prolixus (Hemiptera, Reduviidae, Triatominae), the Principle Vector of Trypanosoma cruzi.</title>
        <authorList>
            <person name="Pachebat J.A."/>
            <person name="van Keulen G."/>
            <person name="Whitten M.M."/>
            <person name="Girdwood S."/>
            <person name="Del Sol R."/>
            <person name="Dyson P.J."/>
            <person name="Facey P.D."/>
        </authorList>
    </citation>
    <scope>NUCLEOTIDE SEQUENCE [LARGE SCALE GENOMIC DNA]</scope>
    <source>
        <strain evidence="4 5">LMG 5362</strain>
    </source>
</reference>
<feature type="domain" description="N-acetyltransferase" evidence="3">
    <location>
        <begin position="22"/>
        <end position="171"/>
    </location>
</feature>
<comment type="caution">
    <text evidence="4">The sequence shown here is derived from an EMBL/GenBank/DDBJ whole genome shotgun (WGS) entry which is preliminary data.</text>
</comment>
<dbReference type="Pfam" id="PF13508">
    <property type="entry name" value="Acetyltransf_7"/>
    <property type="match status" value="1"/>
</dbReference>
<dbReference type="PATRIC" id="fig|1273125.3.peg.1379"/>
<gene>
    <name evidence="4" type="ORF">Rrhod_1426</name>
</gene>
<dbReference type="GO" id="GO:0016747">
    <property type="term" value="F:acyltransferase activity, transferring groups other than amino-acyl groups"/>
    <property type="evidence" value="ECO:0007669"/>
    <property type="project" value="InterPro"/>
</dbReference>
<dbReference type="RefSeq" id="WP_010837490.1">
    <property type="nucleotide sequence ID" value="NZ_APMY01000051.1"/>
</dbReference>
<evidence type="ECO:0000259" key="3">
    <source>
        <dbReference type="PROSITE" id="PS51186"/>
    </source>
</evidence>
<keyword evidence="5" id="KW-1185">Reference proteome</keyword>
<dbReference type="eggNOG" id="COG0454">
    <property type="taxonomic scope" value="Bacteria"/>
</dbReference>
<protein>
    <submittedName>
        <fullName evidence="4">Acetyltransferase</fullName>
    </submittedName>
</protein>
<evidence type="ECO:0000313" key="5">
    <source>
        <dbReference type="Proteomes" id="UP000013525"/>
    </source>
</evidence>
<dbReference type="PANTHER" id="PTHR43877">
    <property type="entry name" value="AMINOALKYLPHOSPHONATE N-ACETYLTRANSFERASE-RELATED-RELATED"/>
    <property type="match status" value="1"/>
</dbReference>
<dbReference type="InterPro" id="IPR050832">
    <property type="entry name" value="Bact_Acetyltransf"/>
</dbReference>
<proteinExistence type="predicted"/>
<dbReference type="InterPro" id="IPR000182">
    <property type="entry name" value="GNAT_dom"/>
</dbReference>
<dbReference type="AlphaFoldDB" id="R7WPD7"/>
<keyword evidence="1 4" id="KW-0808">Transferase</keyword>
<name>R7WPD7_9NOCA</name>
<dbReference type="SUPFAM" id="SSF55729">
    <property type="entry name" value="Acyl-CoA N-acyltransferases (Nat)"/>
    <property type="match status" value="1"/>
</dbReference>
<dbReference type="CDD" id="cd04301">
    <property type="entry name" value="NAT_SF"/>
    <property type="match status" value="1"/>
</dbReference>
<dbReference type="EMBL" id="APMY01000051">
    <property type="protein sequence ID" value="EOM77178.1"/>
    <property type="molecule type" value="Genomic_DNA"/>
</dbReference>
<dbReference type="PROSITE" id="PS51186">
    <property type="entry name" value="GNAT"/>
    <property type="match status" value="1"/>
</dbReference>
<dbReference type="InterPro" id="IPR016181">
    <property type="entry name" value="Acyl_CoA_acyltransferase"/>
</dbReference>
<accession>R7WPD7</accession>
<dbReference type="Gene3D" id="3.40.630.30">
    <property type="match status" value="1"/>
</dbReference>
<keyword evidence="2" id="KW-0012">Acyltransferase</keyword>
<organism evidence="4 5">
    <name type="scientific">Rhodococcus rhodnii LMG 5362</name>
    <dbReference type="NCBI Taxonomy" id="1273125"/>
    <lineage>
        <taxon>Bacteria</taxon>
        <taxon>Bacillati</taxon>
        <taxon>Actinomycetota</taxon>
        <taxon>Actinomycetes</taxon>
        <taxon>Mycobacteriales</taxon>
        <taxon>Nocardiaceae</taxon>
        <taxon>Rhodococcus</taxon>
    </lineage>
</organism>
<dbReference type="Proteomes" id="UP000013525">
    <property type="component" value="Unassembled WGS sequence"/>
</dbReference>
<evidence type="ECO:0000256" key="1">
    <source>
        <dbReference type="ARBA" id="ARBA00022679"/>
    </source>
</evidence>
<sequence length="190" mass="20283">MAHDRDERGSSTERCAEPDIRTLIRPAHHDDIEAIRGVERAAGAPFRAIGMTAVADDPPPTASELAPHLASGTAWVVDDGDGPCAYVLAEIVDGGAHLAQVSVHPRCAGRRIGAALTETVDRWAADRGLGTLTLTSFAEVPWNAPYYARLGFHVLDDAELGTELREIVRREAYLAPTSPRVAMARPTGGV</sequence>